<dbReference type="RefSeq" id="WP_179747853.1">
    <property type="nucleotide sequence ID" value="NZ_JACCBU010000001.1"/>
</dbReference>
<evidence type="ECO:0000313" key="2">
    <source>
        <dbReference type="Proteomes" id="UP000569914"/>
    </source>
</evidence>
<evidence type="ECO:0000313" key="1">
    <source>
        <dbReference type="EMBL" id="NYE69076.1"/>
    </source>
</evidence>
<dbReference type="CDD" id="cd02440">
    <property type="entry name" value="AdoMet_MTases"/>
    <property type="match status" value="1"/>
</dbReference>
<comment type="caution">
    <text evidence="1">The sequence shown here is derived from an EMBL/GenBank/DDBJ whole genome shotgun (WGS) entry which is preliminary data.</text>
</comment>
<dbReference type="EMBL" id="JACCBU010000001">
    <property type="protein sequence ID" value="NYE69076.1"/>
    <property type="molecule type" value="Genomic_DNA"/>
</dbReference>
<keyword evidence="2" id="KW-1185">Reference proteome</keyword>
<dbReference type="Pfam" id="PF13489">
    <property type="entry name" value="Methyltransf_23"/>
    <property type="match status" value="1"/>
</dbReference>
<keyword evidence="1" id="KW-0489">Methyltransferase</keyword>
<dbReference type="Gene3D" id="3.40.50.150">
    <property type="entry name" value="Vaccinia Virus protein VP39"/>
    <property type="match status" value="1"/>
</dbReference>
<dbReference type="GO" id="GO:0032259">
    <property type="term" value="P:methylation"/>
    <property type="evidence" value="ECO:0007669"/>
    <property type="project" value="UniProtKB-KW"/>
</dbReference>
<dbReference type="GO" id="GO:0008168">
    <property type="term" value="F:methyltransferase activity"/>
    <property type="evidence" value="ECO:0007669"/>
    <property type="project" value="UniProtKB-KW"/>
</dbReference>
<protein>
    <submittedName>
        <fullName evidence="1">2-polyprenyl-3-methyl-5-hydroxy-6-metoxy-1, 4-benzoquinol methylase</fullName>
    </submittedName>
</protein>
<keyword evidence="1" id="KW-0808">Transferase</keyword>
<name>A0A7Y9LAT5_9ACTN</name>
<accession>A0A7Y9LAT5</accession>
<organism evidence="1 2">
    <name type="scientific">Microlunatus parietis</name>
    <dbReference type="NCBI Taxonomy" id="682979"/>
    <lineage>
        <taxon>Bacteria</taxon>
        <taxon>Bacillati</taxon>
        <taxon>Actinomycetota</taxon>
        <taxon>Actinomycetes</taxon>
        <taxon>Propionibacteriales</taxon>
        <taxon>Propionibacteriaceae</taxon>
        <taxon>Microlunatus</taxon>
    </lineage>
</organism>
<dbReference type="InterPro" id="IPR029063">
    <property type="entry name" value="SAM-dependent_MTases_sf"/>
</dbReference>
<dbReference type="AlphaFoldDB" id="A0A7Y9LAT5"/>
<reference evidence="1 2" key="1">
    <citation type="submission" date="2020-07" db="EMBL/GenBank/DDBJ databases">
        <title>Sequencing the genomes of 1000 actinobacteria strains.</title>
        <authorList>
            <person name="Klenk H.-P."/>
        </authorList>
    </citation>
    <scope>NUCLEOTIDE SEQUENCE [LARGE SCALE GENOMIC DNA]</scope>
    <source>
        <strain evidence="1 2">DSM 22083</strain>
    </source>
</reference>
<sequence length="248" mass="27255">MTSNDAWKRLLDDYEAGRAKPDSLDRLLEWDAQCQLIGDLRGRSVLDVGCGNGSKAVEMAVSGASSVIGIDVAGQFVTPPDGLDVHLHQGDLSELDSHPALIGRRFDVITVLMALGYARDVNATLKAIRGLLQPGGCLVIARAHPIRFAVERAEQQGIPLGEAYHQSTPVTYRAGWNDEVTLTHRAETFATMINDLVGAGFYVDEILEPQLSQEARERYPHKQAWLSRYVGVILLRARLLDECRAPAR</sequence>
<proteinExistence type="predicted"/>
<dbReference type="SUPFAM" id="SSF53335">
    <property type="entry name" value="S-adenosyl-L-methionine-dependent methyltransferases"/>
    <property type="match status" value="1"/>
</dbReference>
<dbReference type="PANTHER" id="PTHR43861">
    <property type="entry name" value="TRANS-ACONITATE 2-METHYLTRANSFERASE-RELATED"/>
    <property type="match status" value="1"/>
</dbReference>
<dbReference type="Proteomes" id="UP000569914">
    <property type="component" value="Unassembled WGS sequence"/>
</dbReference>
<gene>
    <name evidence="1" type="ORF">BKA15_000405</name>
</gene>